<dbReference type="AlphaFoldDB" id="A0A7J8SVC9"/>
<protein>
    <submittedName>
        <fullName evidence="2">Uncharacterized protein</fullName>
    </submittedName>
</protein>
<evidence type="ECO:0000313" key="2">
    <source>
        <dbReference type="EMBL" id="MBA0629770.1"/>
    </source>
</evidence>
<keyword evidence="1" id="KW-1133">Transmembrane helix</keyword>
<proteinExistence type="predicted"/>
<accession>A0A7J8SVC9</accession>
<evidence type="ECO:0000256" key="1">
    <source>
        <dbReference type="SAM" id="Phobius"/>
    </source>
</evidence>
<sequence length="61" mass="7152">MVLRIRDNPCRALCVFVMLFLYEAILVSRYTVFLVECRASPEDFRYKKGNVCCCCAFVLYV</sequence>
<dbReference type="EMBL" id="JABFAC010000011">
    <property type="protein sequence ID" value="MBA0629770.1"/>
    <property type="molecule type" value="Genomic_DNA"/>
</dbReference>
<dbReference type="Proteomes" id="UP000593561">
    <property type="component" value="Unassembled WGS sequence"/>
</dbReference>
<name>A0A7J8SVC9_GOSDV</name>
<gene>
    <name evidence="2" type="ORF">Godav_024275</name>
</gene>
<keyword evidence="1" id="KW-0472">Membrane</keyword>
<feature type="transmembrane region" description="Helical" evidence="1">
    <location>
        <begin position="12"/>
        <end position="32"/>
    </location>
</feature>
<evidence type="ECO:0000313" key="3">
    <source>
        <dbReference type="Proteomes" id="UP000593561"/>
    </source>
</evidence>
<organism evidence="2 3">
    <name type="scientific">Gossypium davidsonii</name>
    <name type="common">Davidson's cotton</name>
    <name type="synonym">Gossypium klotzschianum subsp. davidsonii</name>
    <dbReference type="NCBI Taxonomy" id="34287"/>
    <lineage>
        <taxon>Eukaryota</taxon>
        <taxon>Viridiplantae</taxon>
        <taxon>Streptophyta</taxon>
        <taxon>Embryophyta</taxon>
        <taxon>Tracheophyta</taxon>
        <taxon>Spermatophyta</taxon>
        <taxon>Magnoliopsida</taxon>
        <taxon>eudicotyledons</taxon>
        <taxon>Gunneridae</taxon>
        <taxon>Pentapetalae</taxon>
        <taxon>rosids</taxon>
        <taxon>malvids</taxon>
        <taxon>Malvales</taxon>
        <taxon>Malvaceae</taxon>
        <taxon>Malvoideae</taxon>
        <taxon>Gossypium</taxon>
    </lineage>
</organism>
<comment type="caution">
    <text evidence="2">The sequence shown here is derived from an EMBL/GenBank/DDBJ whole genome shotgun (WGS) entry which is preliminary data.</text>
</comment>
<keyword evidence="1" id="KW-0812">Transmembrane</keyword>
<keyword evidence="3" id="KW-1185">Reference proteome</keyword>
<reference evidence="2 3" key="1">
    <citation type="journal article" date="2019" name="Genome Biol. Evol.">
        <title>Insights into the evolution of the New World diploid cottons (Gossypium, subgenus Houzingenia) based on genome sequencing.</title>
        <authorList>
            <person name="Grover C.E."/>
            <person name="Arick M.A. 2nd"/>
            <person name="Thrash A."/>
            <person name="Conover J.L."/>
            <person name="Sanders W.S."/>
            <person name="Peterson D.G."/>
            <person name="Frelichowski J.E."/>
            <person name="Scheffler J.A."/>
            <person name="Scheffler B.E."/>
            <person name="Wendel J.F."/>
        </authorList>
    </citation>
    <scope>NUCLEOTIDE SEQUENCE [LARGE SCALE GENOMIC DNA]</scope>
    <source>
        <strain evidence="2">27</strain>
        <tissue evidence="2">Leaf</tissue>
    </source>
</reference>